<evidence type="ECO:0000256" key="1">
    <source>
        <dbReference type="SAM" id="MobiDB-lite"/>
    </source>
</evidence>
<feature type="compositionally biased region" description="Low complexity" evidence="1">
    <location>
        <begin position="60"/>
        <end position="77"/>
    </location>
</feature>
<dbReference type="Proteomes" id="UP000298138">
    <property type="component" value="Unassembled WGS sequence"/>
</dbReference>
<dbReference type="EMBL" id="ML220112">
    <property type="protein sequence ID" value="TGZ84621.1"/>
    <property type="molecule type" value="Genomic_DNA"/>
</dbReference>
<dbReference type="AlphaFoldDB" id="A0A4S2N5V3"/>
<dbReference type="InParanoid" id="A0A4S2N5V3"/>
<feature type="region of interest" description="Disordered" evidence="1">
    <location>
        <begin position="58"/>
        <end position="77"/>
    </location>
</feature>
<evidence type="ECO:0000313" key="2">
    <source>
        <dbReference type="EMBL" id="TGZ84621.1"/>
    </source>
</evidence>
<evidence type="ECO:0000313" key="3">
    <source>
        <dbReference type="Proteomes" id="UP000298138"/>
    </source>
</evidence>
<reference evidence="2 3" key="1">
    <citation type="submission" date="2019-04" db="EMBL/GenBank/DDBJ databases">
        <title>Comparative genomics and transcriptomics to analyze fruiting body development in filamentous ascomycetes.</title>
        <authorList>
            <consortium name="DOE Joint Genome Institute"/>
            <person name="Lutkenhaus R."/>
            <person name="Traeger S."/>
            <person name="Breuer J."/>
            <person name="Kuo A."/>
            <person name="Lipzen A."/>
            <person name="Pangilinan J."/>
            <person name="Dilworth D."/>
            <person name="Sandor L."/>
            <person name="Poggeler S."/>
            <person name="Barry K."/>
            <person name="Grigoriev I.V."/>
            <person name="Nowrousian M."/>
        </authorList>
    </citation>
    <scope>NUCLEOTIDE SEQUENCE [LARGE SCALE GENOMIC DNA]</scope>
    <source>
        <strain evidence="2 3">CBS 389.68</strain>
    </source>
</reference>
<proteinExistence type="predicted"/>
<accession>A0A4S2N5V3</accession>
<keyword evidence="3" id="KW-1185">Reference proteome</keyword>
<sequence>MDCIPPSGQTRPTQRTGFICCHCHTPLFIAPHAITPSPETPSHYTWYFQCQNRTCRHFTTRSPGSPSSSPSSPTSKDPITTTCIIGLTGYSPPIPSTEFSNFELSCYGCNEGRFVDRLGWMCWACESWQRHMGFRGVLGWRNGKGVGCVACGYVCDKACVVVWRREMRKREKMRGGFVED</sequence>
<gene>
    <name evidence="2" type="ORF">EX30DRAFT_4576</name>
</gene>
<organism evidence="2 3">
    <name type="scientific">Ascodesmis nigricans</name>
    <dbReference type="NCBI Taxonomy" id="341454"/>
    <lineage>
        <taxon>Eukaryota</taxon>
        <taxon>Fungi</taxon>
        <taxon>Dikarya</taxon>
        <taxon>Ascomycota</taxon>
        <taxon>Pezizomycotina</taxon>
        <taxon>Pezizomycetes</taxon>
        <taxon>Pezizales</taxon>
        <taxon>Ascodesmidaceae</taxon>
        <taxon>Ascodesmis</taxon>
    </lineage>
</organism>
<protein>
    <submittedName>
        <fullName evidence="2">Uncharacterized protein</fullName>
    </submittedName>
</protein>
<name>A0A4S2N5V3_9PEZI</name>